<dbReference type="PANTHER" id="PTHR30473:SF1">
    <property type="entry name" value="PHOH-LIKE PROTEIN"/>
    <property type="match status" value="1"/>
</dbReference>
<keyword evidence="3" id="KW-0963">Cytoplasm</keyword>
<evidence type="ECO:0000256" key="6">
    <source>
        <dbReference type="ARBA" id="ARBA00039970"/>
    </source>
</evidence>
<dbReference type="SUPFAM" id="SSF52540">
    <property type="entry name" value="P-loop containing nucleoside triphosphate hydrolases"/>
    <property type="match status" value="1"/>
</dbReference>
<accession>E1JUK1</accession>
<evidence type="ECO:0000256" key="1">
    <source>
        <dbReference type="ARBA" id="ARBA00004496"/>
    </source>
</evidence>
<dbReference type="RefSeq" id="WP_005992231.1">
    <property type="nucleotide sequence ID" value="NZ_AECZ01000006.1"/>
</dbReference>
<dbReference type="InterPro" id="IPR003714">
    <property type="entry name" value="PhoH"/>
</dbReference>
<feature type="domain" description="PhoH-like protein" evidence="7">
    <location>
        <begin position="115"/>
        <end position="318"/>
    </location>
</feature>
<dbReference type="EMBL" id="AECZ01000006">
    <property type="protein sequence ID" value="EFL52131.1"/>
    <property type="molecule type" value="Genomic_DNA"/>
</dbReference>
<organism evidence="8 9">
    <name type="scientific">Solidesulfovibrio fructosivorans JJ]</name>
    <dbReference type="NCBI Taxonomy" id="596151"/>
    <lineage>
        <taxon>Bacteria</taxon>
        <taxon>Pseudomonadati</taxon>
        <taxon>Thermodesulfobacteriota</taxon>
        <taxon>Desulfovibrionia</taxon>
        <taxon>Desulfovibrionales</taxon>
        <taxon>Desulfovibrionaceae</taxon>
        <taxon>Solidesulfovibrio</taxon>
    </lineage>
</organism>
<dbReference type="PANTHER" id="PTHR30473">
    <property type="entry name" value="PROTEIN PHOH"/>
    <property type="match status" value="1"/>
</dbReference>
<evidence type="ECO:0000313" key="8">
    <source>
        <dbReference type="EMBL" id="EFL52131.1"/>
    </source>
</evidence>
<keyword evidence="9" id="KW-1185">Reference proteome</keyword>
<dbReference type="eggNOG" id="COG1702">
    <property type="taxonomic scope" value="Bacteria"/>
</dbReference>
<gene>
    <name evidence="8" type="ORF">DesfrDRAFT_1300</name>
</gene>
<dbReference type="InterPro" id="IPR027417">
    <property type="entry name" value="P-loop_NTPase"/>
</dbReference>
<comment type="similarity">
    <text evidence="2">Belongs to the PhoH family.</text>
</comment>
<dbReference type="Gene3D" id="3.40.50.300">
    <property type="entry name" value="P-loop containing nucleotide triphosphate hydrolases"/>
    <property type="match status" value="1"/>
</dbReference>
<keyword evidence="5" id="KW-0067">ATP-binding</keyword>
<comment type="subcellular location">
    <subcellularLocation>
        <location evidence="1">Cytoplasm</location>
    </subcellularLocation>
</comment>
<dbReference type="Proteomes" id="UP000006250">
    <property type="component" value="Unassembled WGS sequence"/>
</dbReference>
<dbReference type="GO" id="GO:0005524">
    <property type="term" value="F:ATP binding"/>
    <property type="evidence" value="ECO:0007669"/>
    <property type="project" value="UniProtKB-KW"/>
</dbReference>
<name>E1JUK1_SOLFR</name>
<keyword evidence="4" id="KW-0547">Nucleotide-binding</keyword>
<dbReference type="STRING" id="596151.DesfrDRAFT_1300"/>
<dbReference type="GO" id="GO:0005829">
    <property type="term" value="C:cytosol"/>
    <property type="evidence" value="ECO:0007669"/>
    <property type="project" value="TreeGrafter"/>
</dbReference>
<evidence type="ECO:0000313" key="9">
    <source>
        <dbReference type="Proteomes" id="UP000006250"/>
    </source>
</evidence>
<dbReference type="FunFam" id="3.40.50.300:FF:000013">
    <property type="entry name" value="PhoH family ATPase"/>
    <property type="match status" value="1"/>
</dbReference>
<sequence length="328" mass="36192">MMQTLEHERRLEFDDSELARDLFGPHNANIALIAGKSGARLDTRGNAVVLRADSEETLAHVANVLVQLYGLLRQGKPVYPADVEQALSVLAKEPEASLHRVYREEGLVVSAKKTVVPKTATQRDYLASIRGHDLVFGIGPAGTGKTYLAVAMGVSFLLERKVKRLILTRPAVEAGEKLGFLPGDLVEKINPYLRPLYDALNDMLDFRKVREMLETGVIEVAPLAFMRGRTLNDALIILDEAQNTTPEQMKMFLTRLGLASKAVVTGDVTQIDLPSRAVSGLVEARRVLKNVRGIDFISFSDADVIRHPLVGRIVKAYERDSQQGQKEA</sequence>
<protein>
    <recommendedName>
        <fullName evidence="6">PhoH-like protein</fullName>
    </recommendedName>
</protein>
<dbReference type="AlphaFoldDB" id="E1JUK1"/>
<dbReference type="Pfam" id="PF02562">
    <property type="entry name" value="PhoH"/>
    <property type="match status" value="1"/>
</dbReference>
<comment type="caution">
    <text evidence="8">The sequence shown here is derived from an EMBL/GenBank/DDBJ whole genome shotgun (WGS) entry which is preliminary data.</text>
</comment>
<dbReference type="InterPro" id="IPR051451">
    <property type="entry name" value="PhoH2-like"/>
</dbReference>
<evidence type="ECO:0000259" key="7">
    <source>
        <dbReference type="Pfam" id="PF02562"/>
    </source>
</evidence>
<reference evidence="8 9" key="1">
    <citation type="submission" date="2010-08" db="EMBL/GenBank/DDBJ databases">
        <title>The draft genome of Desulfovibrio fructosovorans JJ.</title>
        <authorList>
            <consortium name="US DOE Joint Genome Institute (JGI-PGF)"/>
            <person name="Lucas S."/>
            <person name="Copeland A."/>
            <person name="Lapidus A."/>
            <person name="Cheng J.-F."/>
            <person name="Bruce D."/>
            <person name="Goodwin L."/>
            <person name="Pitluck S."/>
            <person name="Land M.L."/>
            <person name="Hauser L."/>
            <person name="Chang Y.-J."/>
            <person name="Jeffries C."/>
            <person name="Wall J.D."/>
            <person name="Stahl D.A."/>
            <person name="Arkin A.P."/>
            <person name="Dehal P."/>
            <person name="Stolyar S.M."/>
            <person name="Hazen T.C."/>
            <person name="Woyke T.J."/>
        </authorList>
    </citation>
    <scope>NUCLEOTIDE SEQUENCE [LARGE SCALE GENOMIC DNA]</scope>
    <source>
        <strain evidence="8 9">JJ</strain>
    </source>
</reference>
<evidence type="ECO:0000256" key="5">
    <source>
        <dbReference type="ARBA" id="ARBA00022840"/>
    </source>
</evidence>
<evidence type="ECO:0000256" key="3">
    <source>
        <dbReference type="ARBA" id="ARBA00022490"/>
    </source>
</evidence>
<evidence type="ECO:0000256" key="4">
    <source>
        <dbReference type="ARBA" id="ARBA00022741"/>
    </source>
</evidence>
<proteinExistence type="inferred from homology"/>
<dbReference type="OrthoDB" id="9805148at2"/>
<evidence type="ECO:0000256" key="2">
    <source>
        <dbReference type="ARBA" id="ARBA00010393"/>
    </source>
</evidence>